<gene>
    <name evidence="1" type="primary">ZBED5</name>
    <name evidence="1" type="ORF">T05_16443</name>
</gene>
<dbReference type="Proteomes" id="UP000055048">
    <property type="component" value="Unassembled WGS sequence"/>
</dbReference>
<organism evidence="1 2">
    <name type="scientific">Trichinella murrelli</name>
    <dbReference type="NCBI Taxonomy" id="144512"/>
    <lineage>
        <taxon>Eukaryota</taxon>
        <taxon>Metazoa</taxon>
        <taxon>Ecdysozoa</taxon>
        <taxon>Nematoda</taxon>
        <taxon>Enoplea</taxon>
        <taxon>Dorylaimia</taxon>
        <taxon>Trichinellida</taxon>
        <taxon>Trichinellidae</taxon>
        <taxon>Trichinella</taxon>
    </lineage>
</organism>
<name>A0A0V0UCY8_9BILA</name>
<sequence>MDRDPLVGRGFRGEEVFNTLDGFIKDKRSELDFITGIEISPTVLWTHCNLHGAVLAFKTLPDKLKKGLDISVKITNHIKSRPLQCHLLEVLCEDMGSIH</sequence>
<accession>A0A0V0UCY8</accession>
<proteinExistence type="predicted"/>
<comment type="caution">
    <text evidence="1">The sequence shown here is derived from an EMBL/GenBank/DDBJ whole genome shotgun (WGS) entry which is preliminary data.</text>
</comment>
<protein>
    <submittedName>
        <fullName evidence="1">Zinc finger BED domain-containing protein 5</fullName>
    </submittedName>
</protein>
<dbReference type="EMBL" id="JYDJ01000019">
    <property type="protein sequence ID" value="KRX49244.1"/>
    <property type="molecule type" value="Genomic_DNA"/>
</dbReference>
<keyword evidence="2" id="KW-1185">Reference proteome</keyword>
<reference evidence="1 2" key="1">
    <citation type="submission" date="2015-01" db="EMBL/GenBank/DDBJ databases">
        <title>Evolution of Trichinella species and genotypes.</title>
        <authorList>
            <person name="Korhonen P.K."/>
            <person name="Edoardo P."/>
            <person name="Giuseppe L.R."/>
            <person name="Gasser R.B."/>
        </authorList>
    </citation>
    <scope>NUCLEOTIDE SEQUENCE [LARGE SCALE GENOMIC DNA]</scope>
    <source>
        <strain evidence="1">ISS417</strain>
    </source>
</reference>
<dbReference type="AlphaFoldDB" id="A0A0V0UCY8"/>
<evidence type="ECO:0000313" key="2">
    <source>
        <dbReference type="Proteomes" id="UP000055048"/>
    </source>
</evidence>
<evidence type="ECO:0000313" key="1">
    <source>
        <dbReference type="EMBL" id="KRX49244.1"/>
    </source>
</evidence>